<dbReference type="AlphaFoldDB" id="A0A109JGE3"/>
<dbReference type="PANTHER" id="PTHR28047:SF5">
    <property type="entry name" value="PROTEIN DCG1"/>
    <property type="match status" value="1"/>
</dbReference>
<comment type="similarity">
    <text evidence="1">Belongs to the HyuE racemase family.</text>
</comment>
<dbReference type="PANTHER" id="PTHR28047">
    <property type="entry name" value="PROTEIN DCG1"/>
    <property type="match status" value="1"/>
</dbReference>
<dbReference type="EMBL" id="LNCU01000107">
    <property type="protein sequence ID" value="KWV48503.1"/>
    <property type="molecule type" value="Genomic_DNA"/>
</dbReference>
<organism evidence="2 3">
    <name type="scientific">Bradyrhizobium macuxiense</name>
    <dbReference type="NCBI Taxonomy" id="1755647"/>
    <lineage>
        <taxon>Bacteria</taxon>
        <taxon>Pseudomonadati</taxon>
        <taxon>Pseudomonadota</taxon>
        <taxon>Alphaproteobacteria</taxon>
        <taxon>Hyphomicrobiales</taxon>
        <taxon>Nitrobacteraceae</taxon>
        <taxon>Bradyrhizobium</taxon>
    </lineage>
</organism>
<protein>
    <recommendedName>
        <fullName evidence="4">Asp/Glu/hydantoin racemase</fullName>
    </recommendedName>
</protein>
<comment type="caution">
    <text evidence="2">The sequence shown here is derived from an EMBL/GenBank/DDBJ whole genome shotgun (WGS) entry which is preliminary data.</text>
</comment>
<proteinExistence type="inferred from homology"/>
<gene>
    <name evidence="2" type="ORF">AS156_18710</name>
</gene>
<dbReference type="InterPro" id="IPR015942">
    <property type="entry name" value="Asp/Glu/hydantoin_racemase"/>
</dbReference>
<evidence type="ECO:0000256" key="1">
    <source>
        <dbReference type="ARBA" id="ARBA00038414"/>
    </source>
</evidence>
<name>A0A109JGE3_9BRAD</name>
<sequence length="293" mass="32417">MSQKTLRQTESNALTSGRVASDKMRIWHQSVTELEALPHYAESLSRRFAAVASPGVEVVLHGVPIGTYGSSSPALALEYPRERSRVANVVLAQLEHAESEGFDAVMIASFAELALRDARATLDIPVTSMMESCLLAGCSVAPQIGIVTISPAGVRMLRECVDRHKLNARVIEIASLDPAFNEFDLQRAFDEPEKVRAAFEMAARRAIEAGADIIIPGEGVLNELTVHWGIRELDHVAVMDATAVTLTYTEMLVRAYQRSMLRTGRRWEYRKVPGDLRQVLAAPRRRPCRCVDH</sequence>
<reference evidence="2 3" key="1">
    <citation type="submission" date="2015-11" db="EMBL/GenBank/DDBJ databases">
        <title>Draft Genome Sequence of the Strain BR 10303 (Bradyrhizobium sp.) isolated from nodules of Centrolobium paraense.</title>
        <authorList>
            <person name="Zelli J.E."/>
            <person name="Simoes-Araujo J.L."/>
            <person name="Barauna A.C."/>
            <person name="Silva K."/>
        </authorList>
    </citation>
    <scope>NUCLEOTIDE SEQUENCE [LARGE SCALE GENOMIC DNA]</scope>
    <source>
        <strain evidence="2 3">BR 10303</strain>
    </source>
</reference>
<evidence type="ECO:0000313" key="2">
    <source>
        <dbReference type="EMBL" id="KWV48503.1"/>
    </source>
</evidence>
<evidence type="ECO:0008006" key="4">
    <source>
        <dbReference type="Google" id="ProtNLM"/>
    </source>
</evidence>
<evidence type="ECO:0000313" key="3">
    <source>
        <dbReference type="Proteomes" id="UP000057737"/>
    </source>
</evidence>
<dbReference type="InterPro" id="IPR053714">
    <property type="entry name" value="Iso_Racemase_Enz_sf"/>
</dbReference>
<dbReference type="InterPro" id="IPR052186">
    <property type="entry name" value="Hydantoin_racemase-like"/>
</dbReference>
<dbReference type="Gene3D" id="3.40.50.12500">
    <property type="match status" value="1"/>
</dbReference>
<dbReference type="Proteomes" id="UP000057737">
    <property type="component" value="Unassembled WGS sequence"/>
</dbReference>
<dbReference type="GO" id="GO:0047661">
    <property type="term" value="F:amino-acid racemase activity"/>
    <property type="evidence" value="ECO:0007669"/>
    <property type="project" value="InterPro"/>
</dbReference>
<accession>A0A109JGE3</accession>
<dbReference type="Pfam" id="PF01177">
    <property type="entry name" value="Asp_Glu_race"/>
    <property type="match status" value="1"/>
</dbReference>
<keyword evidence="3" id="KW-1185">Reference proteome</keyword>